<reference evidence="1 2" key="1">
    <citation type="submission" date="2016-10" db="EMBL/GenBank/DDBJ databases">
        <authorList>
            <person name="de Groot N.N."/>
        </authorList>
    </citation>
    <scope>NUCLEOTIDE SEQUENCE [LARGE SCALE GENOMIC DNA]</scope>
    <source>
        <strain evidence="1 2">MT12</strain>
    </source>
</reference>
<protein>
    <submittedName>
        <fullName evidence="1">Uncharacterized protein</fullName>
    </submittedName>
</protein>
<name>A0A1H5G9Q1_9BRAD</name>
<dbReference type="Proteomes" id="UP000198992">
    <property type="component" value="Unassembled WGS sequence"/>
</dbReference>
<accession>A0A1H5G9Q1</accession>
<sequence length="32" mass="3629">MATKGLSAHEVDEFFRIANVMTQNLNAERYGD</sequence>
<dbReference type="EMBL" id="FNTH01000001">
    <property type="protein sequence ID" value="SEE12442.1"/>
    <property type="molecule type" value="Genomic_DNA"/>
</dbReference>
<evidence type="ECO:0000313" key="2">
    <source>
        <dbReference type="Proteomes" id="UP000198992"/>
    </source>
</evidence>
<organism evidence="1 2">
    <name type="scientific">Bradyrhizobium erythrophlei</name>
    <dbReference type="NCBI Taxonomy" id="1437360"/>
    <lineage>
        <taxon>Bacteria</taxon>
        <taxon>Pseudomonadati</taxon>
        <taxon>Pseudomonadota</taxon>
        <taxon>Alphaproteobacteria</taxon>
        <taxon>Hyphomicrobiales</taxon>
        <taxon>Nitrobacteraceae</taxon>
        <taxon>Bradyrhizobium</taxon>
    </lineage>
</organism>
<dbReference type="AlphaFoldDB" id="A0A1H5G9Q1"/>
<gene>
    <name evidence="1" type="ORF">SAMN05444164_7000</name>
</gene>
<evidence type="ECO:0000313" key="1">
    <source>
        <dbReference type="EMBL" id="SEE12442.1"/>
    </source>
</evidence>
<proteinExistence type="predicted"/>